<comment type="caution">
    <text evidence="4">The sequence shown here is derived from an EMBL/GenBank/DDBJ whole genome shotgun (WGS) entry which is preliminary data.</text>
</comment>
<sequence>MAKQQRQPVVRMPLRVRYHECDQQGIVFNAHYLAYVDMASFEFCKVLFGSHTNLIEQGIDMVVAESNLRYLRPCRFEDELAVALTVDHVGNTSMVLGIRIERGDELVVEGSNRYVWVGTADHRPTVPPERVRTALLSARGDS</sequence>
<evidence type="ECO:0000259" key="3">
    <source>
        <dbReference type="Pfam" id="PF03061"/>
    </source>
</evidence>
<feature type="domain" description="Thioesterase" evidence="3">
    <location>
        <begin position="24"/>
        <end position="107"/>
    </location>
</feature>
<protein>
    <submittedName>
        <fullName evidence="4">Acyl-CoA thioester hydrolase</fullName>
        <ecNumber evidence="4">3.1.2.-</ecNumber>
    </submittedName>
</protein>
<organism evidence="4 5">
    <name type="scientific">Saccharomonospora amisosensis</name>
    <dbReference type="NCBI Taxonomy" id="1128677"/>
    <lineage>
        <taxon>Bacteria</taxon>
        <taxon>Bacillati</taxon>
        <taxon>Actinomycetota</taxon>
        <taxon>Actinomycetes</taxon>
        <taxon>Pseudonocardiales</taxon>
        <taxon>Pseudonocardiaceae</taxon>
        <taxon>Saccharomonospora</taxon>
    </lineage>
</organism>
<name>A0A7X5UQC0_9PSEU</name>
<evidence type="ECO:0000313" key="5">
    <source>
        <dbReference type="Proteomes" id="UP000545493"/>
    </source>
</evidence>
<dbReference type="InterPro" id="IPR029069">
    <property type="entry name" value="HotDog_dom_sf"/>
</dbReference>
<dbReference type="Gene3D" id="3.10.129.10">
    <property type="entry name" value="Hotdog Thioesterase"/>
    <property type="match status" value="1"/>
</dbReference>
<dbReference type="Proteomes" id="UP000545493">
    <property type="component" value="Unassembled WGS sequence"/>
</dbReference>
<dbReference type="Pfam" id="PF03061">
    <property type="entry name" value="4HBT"/>
    <property type="match status" value="1"/>
</dbReference>
<evidence type="ECO:0000256" key="2">
    <source>
        <dbReference type="ARBA" id="ARBA00022801"/>
    </source>
</evidence>
<proteinExistence type="inferred from homology"/>
<dbReference type="PANTHER" id="PTHR31793:SF27">
    <property type="entry name" value="NOVEL THIOESTERASE SUPERFAMILY DOMAIN AND SAPOSIN A-TYPE DOMAIN CONTAINING PROTEIN (0610012H03RIK)"/>
    <property type="match status" value="1"/>
</dbReference>
<keyword evidence="5" id="KW-1185">Reference proteome</keyword>
<reference evidence="4 5" key="1">
    <citation type="submission" date="2020-03" db="EMBL/GenBank/DDBJ databases">
        <title>Sequencing the genomes of 1000 actinobacteria strains.</title>
        <authorList>
            <person name="Klenk H.-P."/>
        </authorList>
    </citation>
    <scope>NUCLEOTIDE SEQUENCE [LARGE SCALE GENOMIC DNA]</scope>
    <source>
        <strain evidence="4 5">DSM 45685</strain>
    </source>
</reference>
<evidence type="ECO:0000256" key="1">
    <source>
        <dbReference type="ARBA" id="ARBA00005953"/>
    </source>
</evidence>
<dbReference type="InterPro" id="IPR050563">
    <property type="entry name" value="4-hydroxybenzoyl-CoA_TE"/>
</dbReference>
<dbReference type="PIRSF" id="PIRSF003230">
    <property type="entry name" value="YbgC"/>
    <property type="match status" value="1"/>
</dbReference>
<dbReference type="InterPro" id="IPR006683">
    <property type="entry name" value="Thioestr_dom"/>
</dbReference>
<dbReference type="EMBL" id="JAAOYM010000001">
    <property type="protein sequence ID" value="NIJ12226.1"/>
    <property type="molecule type" value="Genomic_DNA"/>
</dbReference>
<dbReference type="RefSeq" id="WP_167170677.1">
    <property type="nucleotide sequence ID" value="NZ_JAAOYM010000001.1"/>
</dbReference>
<accession>A0A7X5UQC0</accession>
<dbReference type="GO" id="GO:0047617">
    <property type="term" value="F:fatty acyl-CoA hydrolase activity"/>
    <property type="evidence" value="ECO:0007669"/>
    <property type="project" value="TreeGrafter"/>
</dbReference>
<dbReference type="PANTHER" id="PTHR31793">
    <property type="entry name" value="4-HYDROXYBENZOYL-COA THIOESTERASE FAMILY MEMBER"/>
    <property type="match status" value="1"/>
</dbReference>
<dbReference type="EC" id="3.1.2.-" evidence="4"/>
<gene>
    <name evidence="4" type="ORF">FHU38_002570</name>
</gene>
<dbReference type="AlphaFoldDB" id="A0A7X5UQC0"/>
<comment type="similarity">
    <text evidence="1">Belongs to the 4-hydroxybenzoyl-CoA thioesterase family.</text>
</comment>
<dbReference type="CDD" id="cd00586">
    <property type="entry name" value="4HBT"/>
    <property type="match status" value="1"/>
</dbReference>
<evidence type="ECO:0000313" key="4">
    <source>
        <dbReference type="EMBL" id="NIJ12226.1"/>
    </source>
</evidence>
<keyword evidence="2 4" id="KW-0378">Hydrolase</keyword>
<dbReference type="NCBIfam" id="TIGR00051">
    <property type="entry name" value="YbgC/FadM family acyl-CoA thioesterase"/>
    <property type="match status" value="1"/>
</dbReference>
<dbReference type="SUPFAM" id="SSF54637">
    <property type="entry name" value="Thioesterase/thiol ester dehydrase-isomerase"/>
    <property type="match status" value="1"/>
</dbReference>
<dbReference type="InterPro" id="IPR006684">
    <property type="entry name" value="YbgC/YbaW"/>
</dbReference>